<dbReference type="Proteomes" id="UP000798662">
    <property type="component" value="Chromosome 1"/>
</dbReference>
<proteinExistence type="predicted"/>
<dbReference type="EMBL" id="CM020618">
    <property type="protein sequence ID" value="KAK1858716.1"/>
    <property type="molecule type" value="Genomic_DNA"/>
</dbReference>
<protein>
    <submittedName>
        <fullName evidence="1">Uncharacterized protein</fullName>
    </submittedName>
</protein>
<evidence type="ECO:0000313" key="1">
    <source>
        <dbReference type="EMBL" id="KAK1858716.1"/>
    </source>
</evidence>
<keyword evidence="2" id="KW-1185">Reference proteome</keyword>
<sequence length="513" mass="56983">MAELVTTTRLDAEPSAEPQKRRRAAGGATDTAPEYRYATLAPELRATYQSLPDWARSKPIVEPRKRCRPCLFESYRFRASQRFCLTVAGGAGLTMAEQEELYNLLDVWEGTKPGMPVDAGHSTKLRNTFKSANAFKNALRDDVDASLLSAGWRKCTMHQNRDTLTGFFQPVLDVIMKMVSKGKCVRLWSGDDGPAPPTGMREPPMKGDAFRLNEAEVVRELGPSAFVLGIHAYSDATHISKSGAYKLYPVRIRLINVVTDEVNFVTVAYIPVVRKLKEPGADEKARLRRNAVLQRVLYLAFRTAIGASHSGVSLVVGGRSLLAFSRLLLYLADIPEEKAMLCLKPGKCAHPCSSCEVRVNHTGTPDALTSNERNAIRMLTTYLEVAGHRQQHRGTRRRADLEARTSAKSAVPALARFEGLSTAPFLLYKLIGFDVLHVLDLGVTRTLVHRLVRVFPHMRKNNYLLCGTTAATFRIGNTRISHMGRRSLAPRLAPGFFVEEGQPQSTFTGFQQR</sequence>
<comment type="caution">
    <text evidence="1">The sequence shown here is derived from an EMBL/GenBank/DDBJ whole genome shotgun (WGS) entry which is preliminary data.</text>
</comment>
<reference evidence="1" key="1">
    <citation type="submission" date="2019-11" db="EMBL/GenBank/DDBJ databases">
        <title>Nori genome reveals adaptations in red seaweeds to the harsh intertidal environment.</title>
        <authorList>
            <person name="Wang D."/>
            <person name="Mao Y."/>
        </authorList>
    </citation>
    <scope>NUCLEOTIDE SEQUENCE</scope>
    <source>
        <tissue evidence="1">Gametophyte</tissue>
    </source>
</reference>
<name>A0ACC3BLU8_PYRYE</name>
<organism evidence="1 2">
    <name type="scientific">Pyropia yezoensis</name>
    <name type="common">Susabi-nori</name>
    <name type="synonym">Porphyra yezoensis</name>
    <dbReference type="NCBI Taxonomy" id="2788"/>
    <lineage>
        <taxon>Eukaryota</taxon>
        <taxon>Rhodophyta</taxon>
        <taxon>Bangiophyceae</taxon>
        <taxon>Bangiales</taxon>
        <taxon>Bangiaceae</taxon>
        <taxon>Pyropia</taxon>
    </lineage>
</organism>
<gene>
    <name evidence="1" type="ORF">I4F81_001317</name>
</gene>
<evidence type="ECO:0000313" key="2">
    <source>
        <dbReference type="Proteomes" id="UP000798662"/>
    </source>
</evidence>
<accession>A0ACC3BLU8</accession>